<dbReference type="AlphaFoldDB" id="A0A382BLF4"/>
<protein>
    <submittedName>
        <fullName evidence="1">Uncharacterized protein</fullName>
    </submittedName>
</protein>
<accession>A0A382BLF4</accession>
<feature type="non-terminal residue" evidence="1">
    <location>
        <position position="1"/>
    </location>
</feature>
<gene>
    <name evidence="1" type="ORF">METZ01_LOCUS167303</name>
</gene>
<organism evidence="1">
    <name type="scientific">marine metagenome</name>
    <dbReference type="NCBI Taxonomy" id="408172"/>
    <lineage>
        <taxon>unclassified sequences</taxon>
        <taxon>metagenomes</taxon>
        <taxon>ecological metagenomes</taxon>
    </lineage>
</organism>
<name>A0A382BLF4_9ZZZZ</name>
<evidence type="ECO:0000313" key="1">
    <source>
        <dbReference type="EMBL" id="SVB14449.1"/>
    </source>
</evidence>
<proteinExistence type="predicted"/>
<sequence length="465" mass="53623">PGDDEEMEDLGKSFFLRRNKKIYAEGANIYISSPDNLKSTNTDNSISSKVIRLQFFSRRVPHTLDCRIIGRFRLLPEVVESLDFNAKSAYKLLPVGKISKKEKRGYYRYTSQNYGDPRIPVTTHIPFDTYLKSTNHKFKSEGAPPVLISDLQAAPYHDPPPHRAFTTRDSINEFRDQMLTKEPNDRRVNVTKVIRDASSTMVKKTDEELLLGDINILGLDMESLRDVLYLKKSQKAGIKKGQDNPYNLHEGERIITRFSHDDKQYEMLFEVLEPRTQNEVVRPLEFARKENGLSISLIDYSIGGVLIESSSSFLKLVLGDKCPPNVEDEANFDSDYWQKAFEELKVPMLHLTLYPQMEFPETVKKFEPELPSKFSIVGQVVRTHMAHHDERRVLQHGIQFAYDAQGVPMEEDEIINWRYTRLMKDNIHLRECHTHLSQLIGHLENRAKDLQRSQPRGAEESNAAG</sequence>
<reference evidence="1" key="1">
    <citation type="submission" date="2018-05" db="EMBL/GenBank/DDBJ databases">
        <authorList>
            <person name="Lanie J.A."/>
            <person name="Ng W.-L."/>
            <person name="Kazmierczak K.M."/>
            <person name="Andrzejewski T.M."/>
            <person name="Davidsen T.M."/>
            <person name="Wayne K.J."/>
            <person name="Tettelin H."/>
            <person name="Glass J.I."/>
            <person name="Rusch D."/>
            <person name="Podicherti R."/>
            <person name="Tsui H.-C.T."/>
            <person name="Winkler M.E."/>
        </authorList>
    </citation>
    <scope>NUCLEOTIDE SEQUENCE</scope>
</reference>
<dbReference type="EMBL" id="UINC01030295">
    <property type="protein sequence ID" value="SVB14449.1"/>
    <property type="molecule type" value="Genomic_DNA"/>
</dbReference>